<dbReference type="InterPro" id="IPR050669">
    <property type="entry name" value="Hemerythrin"/>
</dbReference>
<keyword evidence="7" id="KW-1185">Reference proteome</keyword>
<dbReference type="InterPro" id="IPR035938">
    <property type="entry name" value="Hemerythrin-like_sf"/>
</dbReference>
<dbReference type="InterPro" id="IPR012827">
    <property type="entry name" value="Hemerythrin_metal-bd"/>
</dbReference>
<protein>
    <submittedName>
        <fullName evidence="6">Hemerythrin-like metal-binding protein</fullName>
    </submittedName>
</protein>
<dbReference type="InterPro" id="IPR012312">
    <property type="entry name" value="Hemerythrin-like"/>
</dbReference>
<keyword evidence="4" id="KW-0408">Iron</keyword>
<dbReference type="EMBL" id="OW150024">
    <property type="protein sequence ID" value="CAH2032298.1"/>
    <property type="molecule type" value="Genomic_DNA"/>
</dbReference>
<dbReference type="Gene3D" id="1.20.120.50">
    <property type="entry name" value="Hemerythrin-like"/>
    <property type="match status" value="1"/>
</dbReference>
<evidence type="ECO:0000256" key="1">
    <source>
        <dbReference type="ARBA" id="ARBA00010587"/>
    </source>
</evidence>
<dbReference type="NCBIfam" id="NF033749">
    <property type="entry name" value="bact_hemeryth"/>
    <property type="match status" value="1"/>
</dbReference>
<proteinExistence type="inferred from homology"/>
<evidence type="ECO:0000256" key="4">
    <source>
        <dbReference type="ARBA" id="ARBA00023004"/>
    </source>
</evidence>
<dbReference type="NCBIfam" id="NF002007">
    <property type="entry name" value="PRK00808.1"/>
    <property type="match status" value="1"/>
</dbReference>
<accession>A0ABM9DAN7</accession>
<evidence type="ECO:0000313" key="6">
    <source>
        <dbReference type="EMBL" id="CAH2032298.1"/>
    </source>
</evidence>
<dbReference type="PANTHER" id="PTHR37164">
    <property type="entry name" value="BACTERIOHEMERYTHRIN"/>
    <property type="match status" value="1"/>
</dbReference>
<name>A0ABM9DAN7_9BACT</name>
<evidence type="ECO:0000256" key="2">
    <source>
        <dbReference type="ARBA" id="ARBA00022621"/>
    </source>
</evidence>
<evidence type="ECO:0000313" key="7">
    <source>
        <dbReference type="Proteomes" id="UP001295463"/>
    </source>
</evidence>
<comment type="similarity">
    <text evidence="1">Belongs to the hemerythrin family.</text>
</comment>
<dbReference type="NCBIfam" id="TIGR02481">
    <property type="entry name" value="hemeryth_dom"/>
    <property type="match status" value="1"/>
</dbReference>
<reference evidence="6 7" key="1">
    <citation type="submission" date="2022-03" db="EMBL/GenBank/DDBJ databases">
        <authorList>
            <person name="Koch H."/>
        </authorList>
    </citation>
    <scope>NUCLEOTIDE SEQUENCE [LARGE SCALE GENOMIC DNA]</scope>
    <source>
        <strain evidence="6 7">G1</strain>
    </source>
</reference>
<dbReference type="RefSeq" id="WP_305733059.1">
    <property type="nucleotide sequence ID" value="NZ_OW150024.1"/>
</dbReference>
<evidence type="ECO:0000256" key="3">
    <source>
        <dbReference type="ARBA" id="ARBA00022723"/>
    </source>
</evidence>
<evidence type="ECO:0000259" key="5">
    <source>
        <dbReference type="Pfam" id="PF01814"/>
    </source>
</evidence>
<dbReference type="SUPFAM" id="SSF47188">
    <property type="entry name" value="Hemerythrin-like"/>
    <property type="match status" value="1"/>
</dbReference>
<organism evidence="6 7">
    <name type="scientific">Trichlorobacter ammonificans</name>
    <dbReference type="NCBI Taxonomy" id="2916410"/>
    <lineage>
        <taxon>Bacteria</taxon>
        <taxon>Pseudomonadati</taxon>
        <taxon>Thermodesulfobacteriota</taxon>
        <taxon>Desulfuromonadia</taxon>
        <taxon>Geobacterales</taxon>
        <taxon>Geobacteraceae</taxon>
        <taxon>Trichlorobacter</taxon>
    </lineage>
</organism>
<feature type="domain" description="Hemerythrin-like" evidence="5">
    <location>
        <begin position="13"/>
        <end position="125"/>
    </location>
</feature>
<dbReference type="Pfam" id="PF01814">
    <property type="entry name" value="Hemerythrin"/>
    <property type="match status" value="1"/>
</dbReference>
<dbReference type="Proteomes" id="UP001295463">
    <property type="component" value="Chromosome"/>
</dbReference>
<dbReference type="InterPro" id="IPR016131">
    <property type="entry name" value="Haemerythrin_Fe_BS"/>
</dbReference>
<dbReference type="PROSITE" id="PS00550">
    <property type="entry name" value="HEMERYTHRINS"/>
    <property type="match status" value="1"/>
</dbReference>
<dbReference type="PANTHER" id="PTHR37164:SF1">
    <property type="entry name" value="BACTERIOHEMERYTHRIN"/>
    <property type="match status" value="1"/>
</dbReference>
<keyword evidence="3" id="KW-0479">Metal-binding</keyword>
<keyword evidence="2" id="KW-0561">Oxygen transport</keyword>
<sequence>MSLLIWGAMFEVGVSDIDAQHRRLFDLANQLADAVRVGKGQDVLAEVLTELVRYTQTHFAFEEQLMSQHHYPAAAEHRQQHQELVQQVTGFKQRFHAGDQLVVEESLQFFTHWLSRHIMHIDKAFARDLKAKGVQ</sequence>
<gene>
    <name evidence="6" type="ORF">GEAMG1_2462</name>
</gene>
<keyword evidence="2" id="KW-0813">Transport</keyword>
<dbReference type="CDD" id="cd12107">
    <property type="entry name" value="Hemerythrin"/>
    <property type="match status" value="1"/>
</dbReference>